<dbReference type="EMBL" id="BOMW01000021">
    <property type="protein sequence ID" value="GIF04883.1"/>
    <property type="molecule type" value="Genomic_DNA"/>
</dbReference>
<feature type="compositionally biased region" description="Basic and acidic residues" evidence="1">
    <location>
        <begin position="115"/>
        <end position="130"/>
    </location>
</feature>
<organism evidence="2 3">
    <name type="scientific">Actinoplanes siamensis</name>
    <dbReference type="NCBI Taxonomy" id="1223317"/>
    <lineage>
        <taxon>Bacteria</taxon>
        <taxon>Bacillati</taxon>
        <taxon>Actinomycetota</taxon>
        <taxon>Actinomycetes</taxon>
        <taxon>Micromonosporales</taxon>
        <taxon>Micromonosporaceae</taxon>
        <taxon>Actinoplanes</taxon>
    </lineage>
</organism>
<dbReference type="Proteomes" id="UP000629619">
    <property type="component" value="Unassembled WGS sequence"/>
</dbReference>
<evidence type="ECO:0000313" key="3">
    <source>
        <dbReference type="Proteomes" id="UP000629619"/>
    </source>
</evidence>
<keyword evidence="3" id="KW-1185">Reference proteome</keyword>
<evidence type="ECO:0000313" key="2">
    <source>
        <dbReference type="EMBL" id="GIF04883.1"/>
    </source>
</evidence>
<dbReference type="AlphaFoldDB" id="A0A919TJY6"/>
<accession>A0A919TJY6</accession>
<sequence length="130" mass="13550">MASWIWVTDWNSEIAKPTASAVSSTGADSFAAIVMACSPSSTTIVSVMPISSGASRGRGVRTGGRTVAVGFTAPQSSSGPPPCRAGDAGQGCDGGSGQETLRAWGRLRRKRGRREGKEADHERERARADK</sequence>
<name>A0A919TJY6_9ACTN</name>
<protein>
    <submittedName>
        <fullName evidence="2">Uncharacterized protein</fullName>
    </submittedName>
</protein>
<feature type="compositionally biased region" description="Gly residues" evidence="1">
    <location>
        <begin position="88"/>
        <end position="97"/>
    </location>
</feature>
<gene>
    <name evidence="2" type="ORF">Asi03nite_24210</name>
</gene>
<comment type="caution">
    <text evidence="2">The sequence shown here is derived from an EMBL/GenBank/DDBJ whole genome shotgun (WGS) entry which is preliminary data.</text>
</comment>
<evidence type="ECO:0000256" key="1">
    <source>
        <dbReference type="SAM" id="MobiDB-lite"/>
    </source>
</evidence>
<feature type="region of interest" description="Disordered" evidence="1">
    <location>
        <begin position="71"/>
        <end position="130"/>
    </location>
</feature>
<reference evidence="2" key="1">
    <citation type="submission" date="2021-01" db="EMBL/GenBank/DDBJ databases">
        <title>Whole genome shotgun sequence of Actinoplanes siamensis NBRC 109076.</title>
        <authorList>
            <person name="Komaki H."/>
            <person name="Tamura T."/>
        </authorList>
    </citation>
    <scope>NUCLEOTIDE SEQUENCE</scope>
    <source>
        <strain evidence="2">NBRC 109076</strain>
    </source>
</reference>
<feature type="compositionally biased region" description="Basic residues" evidence="1">
    <location>
        <begin position="105"/>
        <end position="114"/>
    </location>
</feature>
<proteinExistence type="predicted"/>